<organism evidence="2 3">
    <name type="scientific">Porphyra umbilicalis</name>
    <name type="common">Purple laver</name>
    <name type="synonym">Red alga</name>
    <dbReference type="NCBI Taxonomy" id="2786"/>
    <lineage>
        <taxon>Eukaryota</taxon>
        <taxon>Rhodophyta</taxon>
        <taxon>Bangiophyceae</taxon>
        <taxon>Bangiales</taxon>
        <taxon>Bangiaceae</taxon>
        <taxon>Porphyra</taxon>
    </lineage>
</organism>
<gene>
    <name evidence="2" type="ORF">BU14_0177s0018</name>
</gene>
<accession>A0A1X6P7A5</accession>
<keyword evidence="1" id="KW-1133">Transmembrane helix</keyword>
<dbReference type="Proteomes" id="UP000218209">
    <property type="component" value="Unassembled WGS sequence"/>
</dbReference>
<protein>
    <submittedName>
        <fullName evidence="2">Uncharacterized protein</fullName>
    </submittedName>
</protein>
<name>A0A1X6P7A5_PORUM</name>
<dbReference type="EMBL" id="KV918857">
    <property type="protein sequence ID" value="OSX76738.1"/>
    <property type="molecule type" value="Genomic_DNA"/>
</dbReference>
<evidence type="ECO:0000313" key="3">
    <source>
        <dbReference type="Proteomes" id="UP000218209"/>
    </source>
</evidence>
<feature type="transmembrane region" description="Helical" evidence="1">
    <location>
        <begin position="33"/>
        <end position="58"/>
    </location>
</feature>
<proteinExistence type="predicted"/>
<evidence type="ECO:0000313" key="2">
    <source>
        <dbReference type="EMBL" id="OSX76738.1"/>
    </source>
</evidence>
<keyword evidence="1" id="KW-0472">Membrane</keyword>
<dbReference type="OrthoDB" id="3688at2759"/>
<dbReference type="AlphaFoldDB" id="A0A1X6P7A5"/>
<sequence length="82" mass="9295">MGIKMPTLPKLSNPFQRREDGKMQFIGLTAMEWITTTVALVLLYAILAGFFAVLLIIANKIRHNGDSFERPGQVFPFRPEDD</sequence>
<reference evidence="2 3" key="1">
    <citation type="submission" date="2017-03" db="EMBL/GenBank/DDBJ databases">
        <title>WGS assembly of Porphyra umbilicalis.</title>
        <authorList>
            <person name="Brawley S.H."/>
            <person name="Blouin N.A."/>
            <person name="Ficko-Blean E."/>
            <person name="Wheeler G.L."/>
            <person name="Lohr M."/>
            <person name="Goodson H.V."/>
            <person name="Jenkins J.W."/>
            <person name="Blaby-Haas C.E."/>
            <person name="Helliwell K.E."/>
            <person name="Chan C."/>
            <person name="Marriage T."/>
            <person name="Bhattacharya D."/>
            <person name="Klein A.S."/>
            <person name="Badis Y."/>
            <person name="Brodie J."/>
            <person name="Cao Y."/>
            <person name="Collen J."/>
            <person name="Dittami S.M."/>
            <person name="Gachon C.M."/>
            <person name="Green B.R."/>
            <person name="Karpowicz S."/>
            <person name="Kim J.W."/>
            <person name="Kudahl U."/>
            <person name="Lin S."/>
            <person name="Michel G."/>
            <person name="Mittag M."/>
            <person name="Olson B.J."/>
            <person name="Pangilinan J."/>
            <person name="Peng Y."/>
            <person name="Qiu H."/>
            <person name="Shu S."/>
            <person name="Singer J.T."/>
            <person name="Smith A.G."/>
            <person name="Sprecher B.N."/>
            <person name="Wagner V."/>
            <person name="Wang W."/>
            <person name="Wang Z.-Y."/>
            <person name="Yan J."/>
            <person name="Yarish C."/>
            <person name="Zoeuner-Riek S."/>
            <person name="Zhuang Y."/>
            <person name="Zou Y."/>
            <person name="Lindquist E.A."/>
            <person name="Grimwood J."/>
            <person name="Barry K."/>
            <person name="Rokhsar D.S."/>
            <person name="Schmutz J."/>
            <person name="Stiller J.W."/>
            <person name="Grossman A.R."/>
            <person name="Prochnik S.E."/>
        </authorList>
    </citation>
    <scope>NUCLEOTIDE SEQUENCE [LARGE SCALE GENOMIC DNA]</scope>
    <source>
        <strain evidence="2">4086291</strain>
    </source>
</reference>
<keyword evidence="3" id="KW-1185">Reference proteome</keyword>
<evidence type="ECO:0000256" key="1">
    <source>
        <dbReference type="SAM" id="Phobius"/>
    </source>
</evidence>
<keyword evidence="1" id="KW-0812">Transmembrane</keyword>